<evidence type="ECO:0000256" key="3">
    <source>
        <dbReference type="ARBA" id="ARBA00022989"/>
    </source>
</evidence>
<dbReference type="GO" id="GO:0008381">
    <property type="term" value="F:mechanosensitive monoatomic ion channel activity"/>
    <property type="evidence" value="ECO:0007669"/>
    <property type="project" value="InterPro"/>
</dbReference>
<accession>A0A1P8K3E1</accession>
<comment type="subunit">
    <text evidence="5">Homoheptamer.</text>
</comment>
<dbReference type="OrthoDB" id="8685113at2"/>
<comment type="function">
    <text evidence="5">Mechanosensitive channel that participates in the regulation of osmotic pressure changes within the cell, opening in response to stretch forces in the membrane lipid bilayer, without the need for other proteins. Contributes to normal resistance to hypoosmotic shock. Forms an ion channel of 1.0 nanosiemens conductance with a slight preference for anions.</text>
</comment>
<comment type="similarity">
    <text evidence="5">Belongs to the MscS (TC 1.A.23) family.</text>
</comment>
<organism evidence="8 9">
    <name type="scientific">Rhodoferax koreensis</name>
    <dbReference type="NCBI Taxonomy" id="1842727"/>
    <lineage>
        <taxon>Bacteria</taxon>
        <taxon>Pseudomonadati</taxon>
        <taxon>Pseudomonadota</taxon>
        <taxon>Betaproteobacteria</taxon>
        <taxon>Burkholderiales</taxon>
        <taxon>Comamonadaceae</taxon>
        <taxon>Rhodoferax</taxon>
    </lineage>
</organism>
<keyword evidence="5" id="KW-0406">Ion transport</keyword>
<name>A0A1P8K3E1_9BURK</name>
<keyword evidence="5" id="KW-0407">Ion channel</keyword>
<evidence type="ECO:0000256" key="1">
    <source>
        <dbReference type="ARBA" id="ARBA00004370"/>
    </source>
</evidence>
<dbReference type="SUPFAM" id="SSF50182">
    <property type="entry name" value="Sm-like ribonucleoproteins"/>
    <property type="match status" value="1"/>
</dbReference>
<dbReference type="InterPro" id="IPR006685">
    <property type="entry name" value="MscS_channel_2nd"/>
</dbReference>
<dbReference type="Proteomes" id="UP000186609">
    <property type="component" value="Chromosome"/>
</dbReference>
<dbReference type="Gene3D" id="2.30.30.60">
    <property type="match status" value="1"/>
</dbReference>
<comment type="subcellular location">
    <subcellularLocation>
        <location evidence="5">Cell inner membrane</location>
        <topology evidence="5">Multi-pass membrane protein</topology>
    </subcellularLocation>
    <subcellularLocation>
        <location evidence="1">Membrane</location>
    </subcellularLocation>
</comment>
<evidence type="ECO:0000313" key="9">
    <source>
        <dbReference type="Proteomes" id="UP000186609"/>
    </source>
</evidence>
<dbReference type="GO" id="GO:0005886">
    <property type="term" value="C:plasma membrane"/>
    <property type="evidence" value="ECO:0007669"/>
    <property type="project" value="UniProtKB-SubCell"/>
</dbReference>
<feature type="transmembrane region" description="Helical" evidence="5">
    <location>
        <begin position="56"/>
        <end position="74"/>
    </location>
</feature>
<evidence type="ECO:0000256" key="4">
    <source>
        <dbReference type="ARBA" id="ARBA00023136"/>
    </source>
</evidence>
<evidence type="ECO:0000256" key="5">
    <source>
        <dbReference type="RuleBase" id="RU369025"/>
    </source>
</evidence>
<feature type="compositionally biased region" description="Pro residues" evidence="6">
    <location>
        <begin position="196"/>
        <end position="216"/>
    </location>
</feature>
<protein>
    <recommendedName>
        <fullName evidence="5">Small-conductance mechanosensitive channel</fullName>
    </recommendedName>
</protein>
<evidence type="ECO:0000256" key="6">
    <source>
        <dbReference type="SAM" id="MobiDB-lite"/>
    </source>
</evidence>
<evidence type="ECO:0000313" key="8">
    <source>
        <dbReference type="EMBL" id="APW40523.1"/>
    </source>
</evidence>
<dbReference type="Pfam" id="PF00924">
    <property type="entry name" value="MS_channel_2nd"/>
    <property type="match status" value="1"/>
</dbReference>
<dbReference type="KEGG" id="rhy:RD110_07040"/>
<dbReference type="PANTHER" id="PTHR30221:SF8">
    <property type="entry name" value="SMALL-CONDUCTANCE MECHANOSENSITIVE CHANNEL"/>
    <property type="match status" value="1"/>
</dbReference>
<reference evidence="8 9" key="1">
    <citation type="submission" date="2017-01" db="EMBL/GenBank/DDBJ databases">
        <authorList>
            <person name="Mah S.A."/>
            <person name="Swanson W.J."/>
            <person name="Moy G.W."/>
            <person name="Vacquier V.D."/>
        </authorList>
    </citation>
    <scope>NUCLEOTIDE SEQUENCE [LARGE SCALE GENOMIC DNA]</scope>
    <source>
        <strain evidence="8 9">DCY110</strain>
    </source>
</reference>
<proteinExistence type="inferred from homology"/>
<keyword evidence="5" id="KW-0997">Cell inner membrane</keyword>
<feature type="transmembrane region" description="Helical" evidence="5">
    <location>
        <begin position="94"/>
        <end position="119"/>
    </location>
</feature>
<dbReference type="AlphaFoldDB" id="A0A1P8K3E1"/>
<dbReference type="InterPro" id="IPR023408">
    <property type="entry name" value="MscS_beta-dom_sf"/>
</dbReference>
<feature type="region of interest" description="Disordered" evidence="6">
    <location>
        <begin position="188"/>
        <end position="216"/>
    </location>
</feature>
<dbReference type="STRING" id="1842727.RD110_07040"/>
<dbReference type="EMBL" id="CP019236">
    <property type="protein sequence ID" value="APW40523.1"/>
    <property type="molecule type" value="Genomic_DNA"/>
</dbReference>
<sequence>MNRYRTYIPEWAHEWLDVIVPGLQILLIVVVAMLLHHTVRRLLRRAARLYHLPMELVRPIGGVVRWFIIGGAFLMCLERLGVSATVLWTAFSSFAAVGAVAFFAVWSVLSNFFCALLIFTVRPFRIGDYIEIIDSGEKPGARGQVIDIDMLFTTLRDVDAAEPNTQLHVPNTLIFQKMVRHWRHAPYPREPSAVHPGPPAAAEPAAEPEPAPSKPE</sequence>
<dbReference type="InterPro" id="IPR045275">
    <property type="entry name" value="MscS_archaea/bacteria_type"/>
</dbReference>
<keyword evidence="5" id="KW-0813">Transport</keyword>
<keyword evidence="2 5" id="KW-0812">Transmembrane</keyword>
<feature type="transmembrane region" description="Helical" evidence="5">
    <location>
        <begin position="15"/>
        <end position="35"/>
    </location>
</feature>
<dbReference type="PANTHER" id="PTHR30221">
    <property type="entry name" value="SMALL-CONDUCTANCE MECHANOSENSITIVE CHANNEL"/>
    <property type="match status" value="1"/>
</dbReference>
<keyword evidence="3 5" id="KW-1133">Transmembrane helix</keyword>
<evidence type="ECO:0000256" key="2">
    <source>
        <dbReference type="ARBA" id="ARBA00022692"/>
    </source>
</evidence>
<dbReference type="Gene3D" id="1.10.287.1260">
    <property type="match status" value="1"/>
</dbReference>
<comment type="caution">
    <text evidence="5">Lacks conserved residue(s) required for the propagation of feature annotation.</text>
</comment>
<keyword evidence="9" id="KW-1185">Reference proteome</keyword>
<keyword evidence="4 5" id="KW-0472">Membrane</keyword>
<evidence type="ECO:0000259" key="7">
    <source>
        <dbReference type="Pfam" id="PF00924"/>
    </source>
</evidence>
<keyword evidence="5" id="KW-1003">Cell membrane</keyword>
<feature type="domain" description="Mechanosensitive ion channel MscS" evidence="7">
    <location>
        <begin position="108"/>
        <end position="181"/>
    </location>
</feature>
<dbReference type="InterPro" id="IPR010920">
    <property type="entry name" value="LSM_dom_sf"/>
</dbReference>
<gene>
    <name evidence="8" type="ORF">RD110_07040</name>
</gene>